<gene>
    <name evidence="3" type="ORF">ACFFIA_17980</name>
</gene>
<dbReference type="SUPFAM" id="SSF49777">
    <property type="entry name" value="PEBP-like"/>
    <property type="match status" value="1"/>
</dbReference>
<dbReference type="Proteomes" id="UP001589867">
    <property type="component" value="Unassembled WGS sequence"/>
</dbReference>
<reference evidence="3 4" key="1">
    <citation type="submission" date="2024-09" db="EMBL/GenBank/DDBJ databases">
        <authorList>
            <person name="Sun Q."/>
            <person name="Mori K."/>
        </authorList>
    </citation>
    <scope>NUCLEOTIDE SEQUENCE [LARGE SCALE GENOMIC DNA]</scope>
    <source>
        <strain evidence="3 4">TBRC 3947</strain>
    </source>
</reference>
<protein>
    <submittedName>
        <fullName evidence="3">YbhB/YbcL family Raf kinase inhibitor-like protein</fullName>
    </submittedName>
</protein>
<comment type="similarity">
    <text evidence="1">Belongs to the UPF0098 family.</text>
</comment>
<dbReference type="InterPro" id="IPR005247">
    <property type="entry name" value="YbhB_YbcL/LppC-like"/>
</dbReference>
<dbReference type="Pfam" id="PF01161">
    <property type="entry name" value="PBP"/>
    <property type="match status" value="1"/>
</dbReference>
<evidence type="ECO:0000313" key="4">
    <source>
        <dbReference type="Proteomes" id="UP001589867"/>
    </source>
</evidence>
<dbReference type="NCBIfam" id="TIGR00481">
    <property type="entry name" value="YbhB/YbcL family Raf kinase inhibitor-like protein"/>
    <property type="match status" value="1"/>
</dbReference>
<dbReference type="InterPro" id="IPR008914">
    <property type="entry name" value="PEBP"/>
</dbReference>
<feature type="region of interest" description="Disordered" evidence="2">
    <location>
        <begin position="79"/>
        <end position="100"/>
    </location>
</feature>
<dbReference type="PANTHER" id="PTHR30289:SF1">
    <property type="entry name" value="PEBP (PHOSPHATIDYLETHANOLAMINE-BINDING PROTEIN) FAMILY PROTEIN"/>
    <property type="match status" value="1"/>
</dbReference>
<dbReference type="PANTHER" id="PTHR30289">
    <property type="entry name" value="UNCHARACTERIZED PROTEIN YBCL-RELATED"/>
    <property type="match status" value="1"/>
</dbReference>
<dbReference type="GO" id="GO:0004860">
    <property type="term" value="F:protein kinase inhibitor activity"/>
    <property type="evidence" value="ECO:0007669"/>
    <property type="project" value="UniProtKB-KW"/>
</dbReference>
<evidence type="ECO:0000313" key="3">
    <source>
        <dbReference type="EMBL" id="MFC0529548.1"/>
    </source>
</evidence>
<evidence type="ECO:0000256" key="2">
    <source>
        <dbReference type="SAM" id="MobiDB-lite"/>
    </source>
</evidence>
<comment type="caution">
    <text evidence="3">The sequence shown here is derived from an EMBL/GenBank/DDBJ whole genome shotgun (WGS) entry which is preliminary data.</text>
</comment>
<dbReference type="RefSeq" id="WP_377252421.1">
    <property type="nucleotide sequence ID" value="NZ_JBHLUH010000036.1"/>
</dbReference>
<dbReference type="Gene3D" id="3.90.280.10">
    <property type="entry name" value="PEBP-like"/>
    <property type="match status" value="1"/>
</dbReference>
<sequence length="150" mass="16363">MAGLVLRSPAFNDHDMMPERLSRQGGNLSPPLEWSGVPDGTAELVLLCEDLDAGPEPFLHWLVTHVDPYAGEVAEGRVPPHGREWTNGFGADGWGGPQPPLGDEPHRYFFRLYALPEPLDLPDRPSAADVRRAAEKDELASGTLVGTFAR</sequence>
<organism evidence="3 4">
    <name type="scientific">Phytohabitans kaempferiae</name>
    <dbReference type="NCBI Taxonomy" id="1620943"/>
    <lineage>
        <taxon>Bacteria</taxon>
        <taxon>Bacillati</taxon>
        <taxon>Actinomycetota</taxon>
        <taxon>Actinomycetes</taxon>
        <taxon>Micromonosporales</taxon>
        <taxon>Micromonosporaceae</taxon>
    </lineage>
</organism>
<dbReference type="InterPro" id="IPR036610">
    <property type="entry name" value="PEBP-like_sf"/>
</dbReference>
<keyword evidence="3" id="KW-0649">Protein kinase inhibitor</keyword>
<evidence type="ECO:0000256" key="1">
    <source>
        <dbReference type="ARBA" id="ARBA00007120"/>
    </source>
</evidence>
<dbReference type="CDD" id="cd00865">
    <property type="entry name" value="PEBP_bact_arch"/>
    <property type="match status" value="1"/>
</dbReference>
<keyword evidence="4" id="KW-1185">Reference proteome</keyword>
<proteinExistence type="inferred from homology"/>
<dbReference type="EMBL" id="JBHLUH010000036">
    <property type="protein sequence ID" value="MFC0529548.1"/>
    <property type="molecule type" value="Genomic_DNA"/>
</dbReference>
<accession>A0ABV6M526</accession>
<name>A0ABV6M526_9ACTN</name>